<reference evidence="3" key="1">
    <citation type="submission" date="2021-04" db="EMBL/GenBank/DDBJ databases">
        <authorList>
            <consortium name="Wellcome Sanger Institute Data Sharing"/>
        </authorList>
    </citation>
    <scope>NUCLEOTIDE SEQUENCE [LARGE SCALE GENOMIC DNA]</scope>
</reference>
<organism evidence="3 4">
    <name type="scientific">Echeneis naucrates</name>
    <name type="common">Live sharksucker</name>
    <dbReference type="NCBI Taxonomy" id="173247"/>
    <lineage>
        <taxon>Eukaryota</taxon>
        <taxon>Metazoa</taxon>
        <taxon>Chordata</taxon>
        <taxon>Craniata</taxon>
        <taxon>Vertebrata</taxon>
        <taxon>Euteleostomi</taxon>
        <taxon>Actinopterygii</taxon>
        <taxon>Neopterygii</taxon>
        <taxon>Teleostei</taxon>
        <taxon>Neoteleostei</taxon>
        <taxon>Acanthomorphata</taxon>
        <taxon>Carangaria</taxon>
        <taxon>Carangiformes</taxon>
        <taxon>Echeneidae</taxon>
        <taxon>Echeneis</taxon>
    </lineage>
</organism>
<name>A0A665WQI1_ECHNA</name>
<dbReference type="SUPFAM" id="SSF52540">
    <property type="entry name" value="P-loop containing nucleoside triphosphate hydrolases"/>
    <property type="match status" value="1"/>
</dbReference>
<dbReference type="OrthoDB" id="9972657at2759"/>
<evidence type="ECO:0000256" key="2">
    <source>
        <dbReference type="ARBA" id="ARBA00022840"/>
    </source>
</evidence>
<gene>
    <name evidence="3" type="primary">pstk</name>
</gene>
<proteinExistence type="predicted"/>
<keyword evidence="4" id="KW-1185">Reference proteome</keyword>
<dbReference type="PANTHER" id="PTHR20873">
    <property type="entry name" value="L-SERYL-TRNA(SEC) KINASE"/>
    <property type="match status" value="1"/>
</dbReference>
<evidence type="ECO:0000256" key="1">
    <source>
        <dbReference type="ARBA" id="ARBA00022741"/>
    </source>
</evidence>
<dbReference type="InterPro" id="IPR052648">
    <property type="entry name" value="Ser-tRNA(Sec)_kinase"/>
</dbReference>
<reference evidence="3" key="2">
    <citation type="submission" date="2025-08" db="UniProtKB">
        <authorList>
            <consortium name="Ensembl"/>
        </authorList>
    </citation>
    <scope>IDENTIFICATION</scope>
</reference>
<dbReference type="GeneID" id="115059968"/>
<dbReference type="InterPro" id="IPR013641">
    <property type="entry name" value="KTI12/PSTK"/>
</dbReference>
<reference evidence="3" key="3">
    <citation type="submission" date="2025-09" db="UniProtKB">
        <authorList>
            <consortium name="Ensembl"/>
        </authorList>
    </citation>
    <scope>IDENTIFICATION</scope>
</reference>
<dbReference type="GO" id="GO:0016301">
    <property type="term" value="F:kinase activity"/>
    <property type="evidence" value="ECO:0007669"/>
    <property type="project" value="TreeGrafter"/>
</dbReference>
<dbReference type="Pfam" id="PF08433">
    <property type="entry name" value="KTI12"/>
    <property type="match status" value="1"/>
</dbReference>
<dbReference type="FunCoup" id="A0A665WQI1">
    <property type="interactions" value="124"/>
</dbReference>
<dbReference type="PANTHER" id="PTHR20873:SF0">
    <property type="entry name" value="L-SERYL-TRNA(SEC) KINASE"/>
    <property type="match status" value="1"/>
</dbReference>
<keyword evidence="1" id="KW-0547">Nucleotide-binding</keyword>
<dbReference type="Proteomes" id="UP000472264">
    <property type="component" value="Chromosome 19"/>
</dbReference>
<dbReference type="CTD" id="118672"/>
<evidence type="ECO:0008006" key="5">
    <source>
        <dbReference type="Google" id="ProtNLM"/>
    </source>
</evidence>
<accession>A0A665WQI1</accession>
<dbReference type="Gene3D" id="3.40.50.300">
    <property type="entry name" value="P-loop containing nucleotide triphosphate hydrolases"/>
    <property type="match status" value="1"/>
</dbReference>
<dbReference type="InterPro" id="IPR027417">
    <property type="entry name" value="P-loop_NTPase"/>
</dbReference>
<dbReference type="GO" id="GO:0000049">
    <property type="term" value="F:tRNA binding"/>
    <property type="evidence" value="ECO:0007669"/>
    <property type="project" value="TreeGrafter"/>
</dbReference>
<dbReference type="AlphaFoldDB" id="A0A665WQI1"/>
<sequence>MAGEKTADVGAAPACLCVLCGLPAAGKSTLARTVLRTAAESGWRATVVPYDDLIPDRAFQSRTVEDRVSLHDAPTEWKLHRQVVLQCIERFFMKPAVVAELPVKCQINGGVWEQCIQDLLRPEALDHSGPDQKPLVFLLDDNFYYQSMRYEVCQLARKCSLGFCQVYLHCELESCIIRNQNRPQPIPTEVILEMVKRLESPNPQKNPWEKNSILLNTTENLSKSGINRVMDLISSALNNPLNPVEDNIEQKEADRQKCATSVVHQADQACRRLISEAMKTARENQVSSEHMRSVATQLNESKTTFLQNFKKQILQQTSFTQEEDLDVEHVVKKAVAVFDHEKKEILHRIINDHK</sequence>
<dbReference type="RefSeq" id="XP_029383600.1">
    <property type="nucleotide sequence ID" value="XM_029527740.1"/>
</dbReference>
<protein>
    <recommendedName>
        <fullName evidence="5">Phosphoseryl-tRNA kinase</fullName>
    </recommendedName>
</protein>
<keyword evidence="2" id="KW-0067">ATP-binding</keyword>
<dbReference type="GO" id="GO:0005524">
    <property type="term" value="F:ATP binding"/>
    <property type="evidence" value="ECO:0007669"/>
    <property type="project" value="UniProtKB-KW"/>
</dbReference>
<dbReference type="InParanoid" id="A0A665WQI1"/>
<evidence type="ECO:0000313" key="3">
    <source>
        <dbReference type="Ensembl" id="ENSENLP00000046226.1"/>
    </source>
</evidence>
<evidence type="ECO:0000313" key="4">
    <source>
        <dbReference type="Proteomes" id="UP000472264"/>
    </source>
</evidence>
<dbReference type="OMA" id="HYYRSMR"/>
<dbReference type="Ensembl" id="ENSENLT00000047358.1">
    <property type="protein sequence ID" value="ENSENLP00000046226.1"/>
    <property type="gene ID" value="ENSENLG00000019612.1"/>
</dbReference>